<proteinExistence type="predicted"/>
<evidence type="ECO:0000313" key="1">
    <source>
        <dbReference type="EMBL" id="WLI73419.1"/>
    </source>
</evidence>
<keyword evidence="2" id="KW-1185">Reference proteome</keyword>
<name>A0ABY9H4U7_9GAMM</name>
<dbReference type="EMBL" id="CP131913">
    <property type="protein sequence ID" value="WLI73419.1"/>
    <property type="molecule type" value="Genomic_DNA"/>
</dbReference>
<evidence type="ECO:0000313" key="2">
    <source>
        <dbReference type="Proteomes" id="UP001235344"/>
    </source>
</evidence>
<gene>
    <name evidence="1" type="ORF">B6N23_00220</name>
</gene>
<organism evidence="1 2">
    <name type="scientific">Halomonas alkalicola</name>
    <dbReference type="NCBI Taxonomy" id="1930622"/>
    <lineage>
        <taxon>Bacteria</taxon>
        <taxon>Pseudomonadati</taxon>
        <taxon>Pseudomonadota</taxon>
        <taxon>Gammaproteobacteria</taxon>
        <taxon>Oceanospirillales</taxon>
        <taxon>Halomonadaceae</taxon>
        <taxon>Halomonas</taxon>
    </lineage>
</organism>
<accession>A0ABY9H4U7</accession>
<protein>
    <submittedName>
        <fullName evidence="1">Uncharacterized protein</fullName>
    </submittedName>
</protein>
<sequence>MNHTRQFVQLLCVDKYRLIGQFIDQMQIDHRSLDRSMPQLHLQEGKRLYLIGGTVAL</sequence>
<dbReference type="Proteomes" id="UP001235344">
    <property type="component" value="Chromosome"/>
</dbReference>
<reference evidence="1 2" key="1">
    <citation type="submission" date="2023-08" db="EMBL/GenBank/DDBJ databases">
        <title>Transcriptome Analysis of Halomonas alkalicola CICC 11012s to Identify the Genes Involved in Alkaline Tolerances.</title>
        <authorList>
            <person name="Zhai L."/>
        </authorList>
    </citation>
    <scope>NUCLEOTIDE SEQUENCE [LARGE SCALE GENOMIC DNA]</scope>
    <source>
        <strain evidence="1 2">CICC 11012s</strain>
    </source>
</reference>